<dbReference type="NCBIfam" id="NF001567">
    <property type="entry name" value="PRK00389.1"/>
    <property type="match status" value="1"/>
</dbReference>
<comment type="catalytic activity">
    <reaction evidence="6 7">
        <text>N(6)-[(R)-S(8)-aminomethyldihydrolipoyl]-L-lysyl-[protein] + (6S)-5,6,7,8-tetrahydrofolate = N(6)-[(R)-dihydrolipoyl]-L-lysyl-[protein] + (6R)-5,10-methylene-5,6,7,8-tetrahydrofolate + NH4(+)</text>
        <dbReference type="Rhea" id="RHEA:16945"/>
        <dbReference type="Rhea" id="RHEA-COMP:10475"/>
        <dbReference type="Rhea" id="RHEA-COMP:10492"/>
        <dbReference type="ChEBI" id="CHEBI:15636"/>
        <dbReference type="ChEBI" id="CHEBI:28938"/>
        <dbReference type="ChEBI" id="CHEBI:57453"/>
        <dbReference type="ChEBI" id="CHEBI:83100"/>
        <dbReference type="ChEBI" id="CHEBI:83143"/>
        <dbReference type="EC" id="2.1.2.10"/>
    </reaction>
</comment>
<evidence type="ECO:0000256" key="8">
    <source>
        <dbReference type="PIRSR" id="PIRSR006487-1"/>
    </source>
</evidence>
<dbReference type="InterPro" id="IPR013977">
    <property type="entry name" value="GcvT_C"/>
</dbReference>
<dbReference type="InterPro" id="IPR006222">
    <property type="entry name" value="GCVT_N"/>
</dbReference>
<dbReference type="GO" id="GO:0004047">
    <property type="term" value="F:aminomethyltransferase activity"/>
    <property type="evidence" value="ECO:0007669"/>
    <property type="project" value="UniProtKB-UniRule"/>
</dbReference>
<evidence type="ECO:0000256" key="5">
    <source>
        <dbReference type="ARBA" id="ARBA00031395"/>
    </source>
</evidence>
<dbReference type="HOGENOM" id="CLU_007884_10_2_11"/>
<dbReference type="SUPFAM" id="SSF103025">
    <property type="entry name" value="Folate-binding domain"/>
    <property type="match status" value="1"/>
</dbReference>
<proteinExistence type="inferred from homology"/>
<dbReference type="GO" id="GO:0005829">
    <property type="term" value="C:cytosol"/>
    <property type="evidence" value="ECO:0007669"/>
    <property type="project" value="TreeGrafter"/>
</dbReference>
<evidence type="ECO:0000256" key="4">
    <source>
        <dbReference type="ARBA" id="ARBA00022679"/>
    </source>
</evidence>
<evidence type="ECO:0000256" key="1">
    <source>
        <dbReference type="ARBA" id="ARBA00008609"/>
    </source>
</evidence>
<dbReference type="eggNOG" id="COG0404">
    <property type="taxonomic scope" value="Bacteria"/>
</dbReference>
<dbReference type="HAMAP" id="MF_00259">
    <property type="entry name" value="GcvT"/>
    <property type="match status" value="1"/>
</dbReference>
<accession>D5P727</accession>
<evidence type="ECO:0000256" key="3">
    <source>
        <dbReference type="ARBA" id="ARBA00022576"/>
    </source>
</evidence>
<evidence type="ECO:0000256" key="2">
    <source>
        <dbReference type="ARBA" id="ARBA00012616"/>
    </source>
</evidence>
<organism evidence="11 12">
    <name type="scientific">Mycobacterium parascrofulaceum ATCC BAA-614</name>
    <dbReference type="NCBI Taxonomy" id="525368"/>
    <lineage>
        <taxon>Bacteria</taxon>
        <taxon>Bacillati</taxon>
        <taxon>Actinomycetota</taxon>
        <taxon>Actinomycetes</taxon>
        <taxon>Mycobacteriales</taxon>
        <taxon>Mycobacteriaceae</taxon>
        <taxon>Mycobacterium</taxon>
        <taxon>Mycobacterium simiae complex</taxon>
    </lineage>
</organism>
<dbReference type="GO" id="GO:0008483">
    <property type="term" value="F:transaminase activity"/>
    <property type="evidence" value="ECO:0007669"/>
    <property type="project" value="UniProtKB-KW"/>
</dbReference>
<keyword evidence="11" id="KW-0489">Methyltransferase</keyword>
<keyword evidence="12" id="KW-1185">Reference proteome</keyword>
<dbReference type="EC" id="2.1.2.10" evidence="2 7"/>
<evidence type="ECO:0000313" key="12">
    <source>
        <dbReference type="Proteomes" id="UP000003653"/>
    </source>
</evidence>
<dbReference type="Pfam" id="PF08669">
    <property type="entry name" value="GCV_T_C"/>
    <property type="match status" value="1"/>
</dbReference>
<comment type="function">
    <text evidence="7">The glycine cleavage system catalyzes the degradation of glycine.</text>
</comment>
<dbReference type="GO" id="GO:0005960">
    <property type="term" value="C:glycine cleavage complex"/>
    <property type="evidence" value="ECO:0007669"/>
    <property type="project" value="InterPro"/>
</dbReference>
<dbReference type="FunFam" id="4.10.1250.10:FF:000001">
    <property type="entry name" value="Aminomethyltransferase"/>
    <property type="match status" value="1"/>
</dbReference>
<protein>
    <recommendedName>
        <fullName evidence="2 7">Aminomethyltransferase</fullName>
        <ecNumber evidence="2 7">2.1.2.10</ecNumber>
    </recommendedName>
    <alternativeName>
        <fullName evidence="5 7">Glycine cleavage system T protein</fullName>
    </alternativeName>
</protein>
<name>D5P727_9MYCO</name>
<dbReference type="GO" id="GO:0019464">
    <property type="term" value="P:glycine decarboxylation via glycine cleavage system"/>
    <property type="evidence" value="ECO:0007669"/>
    <property type="project" value="UniProtKB-UniRule"/>
</dbReference>
<dbReference type="FunFam" id="3.30.70.1400:FF:000001">
    <property type="entry name" value="Aminomethyltransferase"/>
    <property type="match status" value="1"/>
</dbReference>
<comment type="similarity">
    <text evidence="1 7">Belongs to the GcvT family.</text>
</comment>
<dbReference type="InterPro" id="IPR028896">
    <property type="entry name" value="GcvT/YgfZ/DmdA"/>
</dbReference>
<dbReference type="PANTHER" id="PTHR43757:SF2">
    <property type="entry name" value="AMINOMETHYLTRANSFERASE, MITOCHONDRIAL"/>
    <property type="match status" value="1"/>
</dbReference>
<dbReference type="PANTHER" id="PTHR43757">
    <property type="entry name" value="AMINOMETHYLTRANSFERASE"/>
    <property type="match status" value="1"/>
</dbReference>
<comment type="subunit">
    <text evidence="7">The glycine cleavage system is composed of four proteins: P, T, L and H.</text>
</comment>
<dbReference type="Pfam" id="PF01571">
    <property type="entry name" value="GCV_T"/>
    <property type="match status" value="1"/>
</dbReference>
<comment type="caution">
    <text evidence="11">The sequence shown here is derived from an EMBL/GenBank/DDBJ whole genome shotgun (WGS) entry which is preliminary data.</text>
</comment>
<dbReference type="InterPro" id="IPR006223">
    <property type="entry name" value="GcvT"/>
</dbReference>
<feature type="binding site" evidence="8">
    <location>
        <position position="196"/>
    </location>
    <ligand>
        <name>substrate</name>
    </ligand>
</feature>
<reference evidence="11 12" key="1">
    <citation type="submission" date="2010-04" db="EMBL/GenBank/DDBJ databases">
        <authorList>
            <person name="Muzny D."/>
            <person name="Qin X."/>
            <person name="Deng J."/>
            <person name="Jiang H."/>
            <person name="Liu Y."/>
            <person name="Qu J."/>
            <person name="Song X.-Z."/>
            <person name="Zhang L."/>
            <person name="Thornton R."/>
            <person name="Coyle M."/>
            <person name="Francisco L."/>
            <person name="Jackson L."/>
            <person name="Javaid M."/>
            <person name="Korchina V."/>
            <person name="Kovar C."/>
            <person name="Mata R."/>
            <person name="Mathew T."/>
            <person name="Ngo R."/>
            <person name="Nguyen L."/>
            <person name="Nguyen N."/>
            <person name="Okwuonu G."/>
            <person name="Ongeri F."/>
            <person name="Pham C."/>
            <person name="Simmons D."/>
            <person name="Wilczek-Boney K."/>
            <person name="Hale W."/>
            <person name="Jakkamsetti A."/>
            <person name="Pham P."/>
            <person name="Ruth R."/>
            <person name="San Lucas F."/>
            <person name="Warren J."/>
            <person name="Zhang J."/>
            <person name="Zhao Z."/>
            <person name="Zhou C."/>
            <person name="Zhu D."/>
            <person name="Lee S."/>
            <person name="Bess C."/>
            <person name="Blankenburg K."/>
            <person name="Forbes L."/>
            <person name="Fu Q."/>
            <person name="Gubbala S."/>
            <person name="Hirani K."/>
            <person name="Jayaseelan J.C."/>
            <person name="Lara F."/>
            <person name="Munidasa M."/>
            <person name="Palculict T."/>
            <person name="Patil S."/>
            <person name="Pu L.-L."/>
            <person name="Saada N."/>
            <person name="Tang L."/>
            <person name="Weissenberger G."/>
            <person name="Zhu Y."/>
            <person name="Hemphill L."/>
            <person name="Shang Y."/>
            <person name="Youmans B."/>
            <person name="Ayvaz T."/>
            <person name="Ross M."/>
            <person name="Santibanez J."/>
            <person name="Aqrawi P."/>
            <person name="Gross S."/>
            <person name="Joshi V."/>
            <person name="Fowler G."/>
            <person name="Nazareth L."/>
            <person name="Reid J."/>
            <person name="Worley K."/>
            <person name="Petrosino J."/>
            <person name="Highlander S."/>
            <person name="Gibbs R."/>
        </authorList>
    </citation>
    <scope>NUCLEOTIDE SEQUENCE [LARGE SCALE GENOMIC DNA]</scope>
    <source>
        <strain evidence="11 12">ATCC BAA-614</strain>
    </source>
</reference>
<dbReference type="InterPro" id="IPR022903">
    <property type="entry name" value="GcvT_bac"/>
</dbReference>
<evidence type="ECO:0000259" key="9">
    <source>
        <dbReference type="Pfam" id="PF01571"/>
    </source>
</evidence>
<evidence type="ECO:0000313" key="11">
    <source>
        <dbReference type="EMBL" id="EFG78055.1"/>
    </source>
</evidence>
<evidence type="ECO:0000256" key="6">
    <source>
        <dbReference type="ARBA" id="ARBA00047665"/>
    </source>
</evidence>
<dbReference type="PIRSF" id="PIRSF006487">
    <property type="entry name" value="GcvT"/>
    <property type="match status" value="1"/>
</dbReference>
<dbReference type="EMBL" id="ADNV01000193">
    <property type="protein sequence ID" value="EFG78055.1"/>
    <property type="molecule type" value="Genomic_DNA"/>
</dbReference>
<evidence type="ECO:0000256" key="7">
    <source>
        <dbReference type="HAMAP-Rule" id="MF_00259"/>
    </source>
</evidence>
<dbReference type="SUPFAM" id="SSF101790">
    <property type="entry name" value="Aminomethyltransferase beta-barrel domain"/>
    <property type="match status" value="1"/>
</dbReference>
<keyword evidence="3 7" id="KW-0032">Aminotransferase</keyword>
<dbReference type="InterPro" id="IPR029043">
    <property type="entry name" value="GcvT/YgfZ_C"/>
</dbReference>
<dbReference type="Proteomes" id="UP000003653">
    <property type="component" value="Unassembled WGS sequence"/>
</dbReference>
<gene>
    <name evidence="7 11" type="primary">gcvT</name>
    <name evidence="11" type="ORF">HMPREF0591_1971</name>
</gene>
<dbReference type="AlphaFoldDB" id="D5P727"/>
<feature type="domain" description="Aminomethyltransferase C-terminal" evidence="10">
    <location>
        <begin position="282"/>
        <end position="360"/>
    </location>
</feature>
<sequence>MTDDLQHGPLEDRHRELGASFAEFGGWLMPVSYAGTVSEHNATRNAVGLFDVSHLGKALIRGPGAAEFVNSTLTNDLSRIGPGKAQYTLCCTESGGVIDDLIAYYVDDDEIFLVPNAANTAAVVEALQGVVRPGLTITNEHRSYAVLAVQGPRSADVLDGLGLPTGMDYMGYADATYAGVPVRVCRTGYTGEHGYELLPPWDSAAVVFDALAGAVAAAGGEPAGLGARDTLRTEMGYPLHGHELALDISPLQARCGWAIGWKKDAFFGRDALLAEKVAGPRRLLRGLRMVGRGVLRPGLTVLAGETPVGVTTSGTFSPTLQVGIALALIDADAGIEDGQRVTVDIRGRAAECEVVRPPFVQAKTR</sequence>
<dbReference type="GO" id="GO:0008168">
    <property type="term" value="F:methyltransferase activity"/>
    <property type="evidence" value="ECO:0007669"/>
    <property type="project" value="UniProtKB-KW"/>
</dbReference>
<dbReference type="Gene3D" id="3.30.1360.120">
    <property type="entry name" value="Probable tRNA modification gtpase trme, domain 1"/>
    <property type="match status" value="1"/>
</dbReference>
<dbReference type="RefSeq" id="WP_007170838.1">
    <property type="nucleotide sequence ID" value="NZ_GG770557.1"/>
</dbReference>
<keyword evidence="4 7" id="KW-0808">Transferase</keyword>
<dbReference type="InterPro" id="IPR027266">
    <property type="entry name" value="TrmE/GcvT-like"/>
</dbReference>
<dbReference type="GO" id="GO:0032259">
    <property type="term" value="P:methylation"/>
    <property type="evidence" value="ECO:0007669"/>
    <property type="project" value="UniProtKB-KW"/>
</dbReference>
<evidence type="ECO:0000259" key="10">
    <source>
        <dbReference type="Pfam" id="PF08669"/>
    </source>
</evidence>
<feature type="domain" description="GCVT N-terminal" evidence="9">
    <location>
        <begin position="11"/>
        <end position="263"/>
    </location>
</feature>
<dbReference type="NCBIfam" id="TIGR00528">
    <property type="entry name" value="gcvT"/>
    <property type="match status" value="1"/>
</dbReference>